<dbReference type="Proteomes" id="UP000230233">
    <property type="component" value="Chromosome X"/>
</dbReference>
<organism evidence="4 5">
    <name type="scientific">Caenorhabditis nigoni</name>
    <dbReference type="NCBI Taxonomy" id="1611254"/>
    <lineage>
        <taxon>Eukaryota</taxon>
        <taxon>Metazoa</taxon>
        <taxon>Ecdysozoa</taxon>
        <taxon>Nematoda</taxon>
        <taxon>Chromadorea</taxon>
        <taxon>Rhabditida</taxon>
        <taxon>Rhabditina</taxon>
        <taxon>Rhabditomorpha</taxon>
        <taxon>Rhabditoidea</taxon>
        <taxon>Rhabditidae</taxon>
        <taxon>Peloderinae</taxon>
        <taxon>Caenorhabditis</taxon>
    </lineage>
</organism>
<dbReference type="Pfam" id="PF23051">
    <property type="entry name" value="DUF7040"/>
    <property type="match status" value="1"/>
</dbReference>
<evidence type="ECO:0000259" key="3">
    <source>
        <dbReference type="Pfam" id="PF23051"/>
    </source>
</evidence>
<evidence type="ECO:0000259" key="1">
    <source>
        <dbReference type="Pfam" id="PF23047"/>
    </source>
</evidence>
<keyword evidence="5" id="KW-1185">Reference proteome</keyword>
<dbReference type="OrthoDB" id="5902583at2759"/>
<evidence type="ECO:0000313" key="5">
    <source>
        <dbReference type="Proteomes" id="UP000230233"/>
    </source>
</evidence>
<feature type="domain" description="DUF7040" evidence="3">
    <location>
        <begin position="295"/>
        <end position="401"/>
    </location>
</feature>
<dbReference type="Pfam" id="PF23049">
    <property type="entry name" value="DUF7039"/>
    <property type="match status" value="1"/>
</dbReference>
<comment type="caution">
    <text evidence="4">The sequence shown here is derived from an EMBL/GenBank/DDBJ whole genome shotgun (WGS) entry which is preliminary data.</text>
</comment>
<gene>
    <name evidence="4" type="primary">Cnig_chr_X.g23572</name>
    <name evidence="4" type="ORF">B9Z55_023572</name>
</gene>
<dbReference type="InterPro" id="IPR055467">
    <property type="entry name" value="DUF7039"/>
</dbReference>
<proteinExistence type="predicted"/>
<dbReference type="AlphaFoldDB" id="A0A2G5SQY9"/>
<accession>A0A2G5SQY9</accession>
<evidence type="ECO:0000259" key="2">
    <source>
        <dbReference type="Pfam" id="PF23049"/>
    </source>
</evidence>
<dbReference type="EMBL" id="PDUG01000006">
    <property type="protein sequence ID" value="PIC17271.1"/>
    <property type="molecule type" value="Genomic_DNA"/>
</dbReference>
<protein>
    <submittedName>
        <fullName evidence="4">Uncharacterized protein</fullName>
    </submittedName>
</protein>
<dbReference type="Pfam" id="PF23047">
    <property type="entry name" value="DUF7038"/>
    <property type="match status" value="1"/>
</dbReference>
<evidence type="ECO:0000313" key="4">
    <source>
        <dbReference type="EMBL" id="PIC17271.1"/>
    </source>
</evidence>
<feature type="domain" description="DUF7038" evidence="1">
    <location>
        <begin position="72"/>
        <end position="165"/>
    </location>
</feature>
<name>A0A2G5SQY9_9PELO</name>
<dbReference type="InterPro" id="IPR055468">
    <property type="entry name" value="DUF7040"/>
</dbReference>
<feature type="domain" description="DUF7039" evidence="2">
    <location>
        <begin position="201"/>
        <end position="241"/>
    </location>
</feature>
<dbReference type="InterPro" id="IPR055466">
    <property type="entry name" value="DUF7038"/>
</dbReference>
<reference evidence="5" key="1">
    <citation type="submission" date="2017-10" db="EMBL/GenBank/DDBJ databases">
        <title>Rapid genome shrinkage in a self-fertile nematode reveals novel sperm competition proteins.</title>
        <authorList>
            <person name="Yin D."/>
            <person name="Schwarz E.M."/>
            <person name="Thomas C.G."/>
            <person name="Felde R.L."/>
            <person name="Korf I.F."/>
            <person name="Cutter A.D."/>
            <person name="Schartner C.M."/>
            <person name="Ralston E.J."/>
            <person name="Meyer B.J."/>
            <person name="Haag E.S."/>
        </authorList>
    </citation>
    <scope>NUCLEOTIDE SEQUENCE [LARGE SCALE GENOMIC DNA]</scope>
    <source>
        <strain evidence="5">JU1422</strain>
    </source>
</reference>
<sequence>MSFKRIGVLCEYDSKTVTVFDFSQRKLYRMLNTYGSEELEIGKCYDLKHMSIKEASVDEKFHHLVAFRVDGGSVLVNTIATLADEKDLQKNGNFEKFRGKVWSQYLGFLRDPKNLFAKNMNGGELGWVTVKYAPEGDTVFEITDVAENYRVQLPAEELLPTPWSPNHPIIERPQRIVHPSDRVSRHKFSPLSPWFRLVKYGVCVQTDVLNPFYDRRATGSMKQCHHLFSMTIGMYRCMHRAELGCWYQHEVRDSRRDKKKNHPEKKNDALFASITATKLFKIEPPLPTTVVYGRVKFEVEFPFDHDVLEKKENRAIPDWLPYRFERLKKDAHFWNEYLGRVEIYPRQAREIIQKVEAWPLETIPKAFTVVATVSLEYNVANIHETYPNNGIFLVEDVKEVKGIN</sequence>